<keyword evidence="2" id="KW-1185">Reference proteome</keyword>
<name>A0A7T2YMR0_9BURK</name>
<dbReference type="AlphaFoldDB" id="A0A7T2YMR0"/>
<organism evidence="1 2">
    <name type="scientific">Delftia lacustris</name>
    <dbReference type="NCBI Taxonomy" id="558537"/>
    <lineage>
        <taxon>Bacteria</taxon>
        <taxon>Pseudomonadati</taxon>
        <taxon>Pseudomonadota</taxon>
        <taxon>Betaproteobacteria</taxon>
        <taxon>Burkholderiales</taxon>
        <taxon>Comamonadaceae</taxon>
        <taxon>Delftia</taxon>
    </lineage>
</organism>
<dbReference type="KEGG" id="dla:I6G47_16475"/>
<proteinExistence type="predicted"/>
<dbReference type="RefSeq" id="WP_198129281.1">
    <property type="nucleotide sequence ID" value="NZ_CP065748.1"/>
</dbReference>
<dbReference type="Proteomes" id="UP000595064">
    <property type="component" value="Chromosome"/>
</dbReference>
<gene>
    <name evidence="1" type="ORF">I6G47_16475</name>
</gene>
<evidence type="ECO:0000313" key="1">
    <source>
        <dbReference type="EMBL" id="QPS78627.1"/>
    </source>
</evidence>
<reference evidence="1 2" key="1">
    <citation type="submission" date="2020-12" db="EMBL/GenBank/DDBJ databases">
        <title>FDA dAtabase for Regulatory Grade micrObial Sequences (FDA-ARGOS): Supporting development and validation of Infectious Disease Dx tests.</title>
        <authorList>
            <person name="Sproer C."/>
            <person name="Gronow S."/>
            <person name="Severitt S."/>
            <person name="Schroder I."/>
            <person name="Tallon L."/>
            <person name="Sadzewicz L."/>
            <person name="Zhao X."/>
            <person name="Boylan J."/>
            <person name="Ott S."/>
            <person name="Bowen H."/>
            <person name="Vavikolanu K."/>
            <person name="Mehta A."/>
            <person name="Aluvathingal J."/>
            <person name="Nadendla S."/>
            <person name="Lowell S."/>
            <person name="Myers T."/>
            <person name="Yan Y."/>
            <person name="Sichtig H."/>
        </authorList>
    </citation>
    <scope>NUCLEOTIDE SEQUENCE [LARGE SCALE GENOMIC DNA]</scope>
    <source>
        <strain evidence="1 2">FDAARGOS_890</strain>
    </source>
</reference>
<sequence length="226" mass="24351">MPFVIAAVGCTGKTEEAPSTSPPASAKAETAVSIVKPAAPKAPEKWDGPLGVKMGLTKAELEAAGIVFTPVASAPLLYRAASAPAASSSFDDYVYYIGDEAGLCRIAAWTPVREVNQFGEQVVSTFDELQSALTEKYGKPKEYKFVQRGSIWNEPRDFMMGLAKEERSHAAAWKQEAKRELPADVETILLSATAFNTSSGAVKLTYEFTNADACIKEAKRKKHANL</sequence>
<evidence type="ECO:0000313" key="2">
    <source>
        <dbReference type="Proteomes" id="UP000595064"/>
    </source>
</evidence>
<dbReference type="EMBL" id="CP065748">
    <property type="protein sequence ID" value="QPS78627.1"/>
    <property type="molecule type" value="Genomic_DNA"/>
</dbReference>
<protein>
    <submittedName>
        <fullName evidence="1">Uncharacterized protein</fullName>
    </submittedName>
</protein>
<accession>A0A7T2YMR0</accession>